<feature type="domain" description="DUF3817" evidence="7">
    <location>
        <begin position="18"/>
        <end position="123"/>
    </location>
</feature>
<comment type="caution">
    <text evidence="8">The sequence shown here is derived from an EMBL/GenBank/DDBJ whole genome shotgun (WGS) entry which is preliminary data.</text>
</comment>
<evidence type="ECO:0000313" key="8">
    <source>
        <dbReference type="EMBL" id="PWB98093.1"/>
    </source>
</evidence>
<evidence type="ECO:0000256" key="3">
    <source>
        <dbReference type="ARBA" id="ARBA00022692"/>
    </source>
</evidence>
<sequence>MPLGPRPSDVPRIRRTLSVYKVSSYITGFFLIALVVMMITRYGFGVDIEMNGAEGFLALTPKEAMTGINLSTIILMVHGWFYVLYVACDFVLWRLLRFSFGRFLFIALGGVIPFLSFYFERSVPRFVEDRLATVPEPAEVPA</sequence>
<dbReference type="GO" id="GO:0005886">
    <property type="term" value="C:plasma membrane"/>
    <property type="evidence" value="ECO:0007669"/>
    <property type="project" value="UniProtKB-SubCell"/>
</dbReference>
<dbReference type="InterPro" id="IPR023845">
    <property type="entry name" value="DUF3817_TM"/>
</dbReference>
<protein>
    <submittedName>
        <fullName evidence="8">DUF3817 domain-containing protein</fullName>
    </submittedName>
</protein>
<keyword evidence="3 6" id="KW-0812">Transmembrane</keyword>
<dbReference type="KEGG" id="salc:C2138_01155"/>
<dbReference type="Pfam" id="PF12823">
    <property type="entry name" value="DUF3817"/>
    <property type="match status" value="1"/>
</dbReference>
<keyword evidence="5 6" id="KW-0472">Membrane</keyword>
<evidence type="ECO:0000313" key="9">
    <source>
        <dbReference type="Proteomes" id="UP000244978"/>
    </source>
</evidence>
<reference evidence="9" key="1">
    <citation type="submission" date="2018-04" db="EMBL/GenBank/DDBJ databases">
        <authorList>
            <person name="Liu S."/>
            <person name="Wang Z."/>
            <person name="Li J."/>
        </authorList>
    </citation>
    <scope>NUCLEOTIDE SEQUENCE [LARGE SCALE GENOMIC DNA]</scope>
    <source>
        <strain evidence="9">S1194</strain>
    </source>
</reference>
<keyword evidence="2" id="KW-1003">Cell membrane</keyword>
<evidence type="ECO:0000256" key="1">
    <source>
        <dbReference type="ARBA" id="ARBA00004651"/>
    </source>
</evidence>
<keyword evidence="9" id="KW-1185">Reference proteome</keyword>
<evidence type="ECO:0000256" key="2">
    <source>
        <dbReference type="ARBA" id="ARBA00022475"/>
    </source>
</evidence>
<evidence type="ECO:0000256" key="5">
    <source>
        <dbReference type="ARBA" id="ARBA00023136"/>
    </source>
</evidence>
<proteinExistence type="predicted"/>
<evidence type="ECO:0000256" key="6">
    <source>
        <dbReference type="SAM" id="Phobius"/>
    </source>
</evidence>
<comment type="subcellular location">
    <subcellularLocation>
        <location evidence="1">Cell membrane</location>
        <topology evidence="1">Multi-pass membrane protein</topology>
    </subcellularLocation>
</comment>
<organism evidence="8 9">
    <name type="scientific">Homoserinimonas hongtaonis</name>
    <dbReference type="NCBI Taxonomy" id="2079791"/>
    <lineage>
        <taxon>Bacteria</taxon>
        <taxon>Bacillati</taxon>
        <taxon>Actinomycetota</taxon>
        <taxon>Actinomycetes</taxon>
        <taxon>Micrococcales</taxon>
        <taxon>Microbacteriaceae</taxon>
        <taxon>Homoserinimonas</taxon>
    </lineage>
</organism>
<evidence type="ECO:0000259" key="7">
    <source>
        <dbReference type="Pfam" id="PF12823"/>
    </source>
</evidence>
<feature type="transmembrane region" description="Helical" evidence="6">
    <location>
        <begin position="100"/>
        <end position="119"/>
    </location>
</feature>
<accession>A0A2U1T2U9</accession>
<keyword evidence="4 6" id="KW-1133">Transmembrane helix</keyword>
<feature type="transmembrane region" description="Helical" evidence="6">
    <location>
        <begin position="22"/>
        <end position="44"/>
    </location>
</feature>
<gene>
    <name evidence="8" type="ORF">DF220_09840</name>
</gene>
<dbReference type="Proteomes" id="UP000244978">
    <property type="component" value="Unassembled WGS sequence"/>
</dbReference>
<dbReference type="PANTHER" id="PTHR40077">
    <property type="entry name" value="MEMBRANE PROTEIN-RELATED"/>
    <property type="match status" value="1"/>
</dbReference>
<dbReference type="EMBL" id="QEEX01000001">
    <property type="protein sequence ID" value="PWB98093.1"/>
    <property type="molecule type" value="Genomic_DNA"/>
</dbReference>
<evidence type="ECO:0000256" key="4">
    <source>
        <dbReference type="ARBA" id="ARBA00022989"/>
    </source>
</evidence>
<dbReference type="PANTHER" id="PTHR40077:SF2">
    <property type="entry name" value="MEMBRANE PROTEIN"/>
    <property type="match status" value="1"/>
</dbReference>
<dbReference type="NCBIfam" id="TIGR03954">
    <property type="entry name" value="integ_memb_HG"/>
    <property type="match status" value="1"/>
</dbReference>
<dbReference type="AlphaFoldDB" id="A0A2U1T2U9"/>
<dbReference type="OrthoDB" id="9342687at2"/>
<feature type="transmembrane region" description="Helical" evidence="6">
    <location>
        <begin position="64"/>
        <end position="88"/>
    </location>
</feature>
<dbReference type="RefSeq" id="WP_108514868.1">
    <property type="nucleotide sequence ID" value="NZ_CP026951.1"/>
</dbReference>
<name>A0A2U1T2U9_9MICO</name>